<organism evidence="1 2">
    <name type="scientific">Cryoendolithus antarcticus</name>
    <dbReference type="NCBI Taxonomy" id="1507870"/>
    <lineage>
        <taxon>Eukaryota</taxon>
        <taxon>Fungi</taxon>
        <taxon>Dikarya</taxon>
        <taxon>Ascomycota</taxon>
        <taxon>Pezizomycotina</taxon>
        <taxon>Dothideomycetes</taxon>
        <taxon>Dothideomycetidae</taxon>
        <taxon>Cladosporiales</taxon>
        <taxon>Cladosporiaceae</taxon>
        <taxon>Cryoendolithus</taxon>
    </lineage>
</organism>
<dbReference type="PANTHER" id="PTHR15955">
    <property type="entry name" value="RWD DOMAIN CONTAINING PROTEIN 2"/>
    <property type="match status" value="1"/>
</dbReference>
<evidence type="ECO:0008006" key="3">
    <source>
        <dbReference type="Google" id="ProtNLM"/>
    </source>
</evidence>
<dbReference type="OrthoDB" id="432412at2759"/>
<evidence type="ECO:0000313" key="1">
    <source>
        <dbReference type="EMBL" id="OQO01783.1"/>
    </source>
</evidence>
<name>A0A1V8SRI6_9PEZI</name>
<dbReference type="Proteomes" id="UP000192596">
    <property type="component" value="Unassembled WGS sequence"/>
</dbReference>
<evidence type="ECO:0000313" key="2">
    <source>
        <dbReference type="Proteomes" id="UP000192596"/>
    </source>
</evidence>
<reference evidence="2" key="1">
    <citation type="submission" date="2017-03" db="EMBL/GenBank/DDBJ databases">
        <title>Genomes of endolithic fungi from Antarctica.</title>
        <authorList>
            <person name="Coleine C."/>
            <person name="Masonjones S."/>
            <person name="Stajich J.E."/>
        </authorList>
    </citation>
    <scope>NUCLEOTIDE SEQUENCE [LARGE SCALE GENOMIC DNA]</scope>
    <source>
        <strain evidence="2">CCFEE 5527</strain>
    </source>
</reference>
<comment type="caution">
    <text evidence="1">The sequence shown here is derived from an EMBL/GenBank/DDBJ whole genome shotgun (WGS) entry which is preliminary data.</text>
</comment>
<dbReference type="InParanoid" id="A0A1V8SRI6"/>
<dbReference type="InterPro" id="IPR017359">
    <property type="entry name" value="Phi-like"/>
</dbReference>
<accession>A0A1V8SRI6</accession>
<dbReference type="AlphaFoldDB" id="A0A1V8SRI6"/>
<proteinExistence type="predicted"/>
<dbReference type="EMBL" id="NAJO01000029">
    <property type="protein sequence ID" value="OQO01783.1"/>
    <property type="molecule type" value="Genomic_DNA"/>
</dbReference>
<keyword evidence="2" id="KW-1185">Reference proteome</keyword>
<sequence>MAINHGDAGLNHNRFDRFDPRVTPIMSSHLQERLDAELSLVVEMYPDQVTWTSSKRELLYQDDSSSFTLRLSDEYLSSALPIVVTASAARQDLRQTLSDKVHGFSVGEEVLDQVIAAFSDLVEDYVHVEETAQDQRLSSAPLADTRKATVIIWLHHLLNTNKRKLALSPAASVSGMTKPGYPGVLIYSGPHDAVYEHVDELKGQNWAAFQVRLDTGEEWNFEHDKGVIEVENLGDVVKGIGHDRKQEFMEAMRMK</sequence>
<dbReference type="STRING" id="1507870.A0A1V8SRI6"/>
<gene>
    <name evidence="1" type="ORF">B0A48_12256</name>
</gene>
<protein>
    <recommendedName>
        <fullName evidence="3">RWD domain-containing protein</fullName>
    </recommendedName>
</protein>
<dbReference type="PANTHER" id="PTHR15955:SF8">
    <property type="entry name" value="RWD DOMAIN-CONTAINING PROTEIN 2B-RELATED"/>
    <property type="match status" value="1"/>
</dbReference>